<dbReference type="RefSeq" id="WP_159064539.1">
    <property type="nucleotide sequence ID" value="NZ_BDQI01000024.1"/>
</dbReference>
<keyword evidence="2" id="KW-1185">Reference proteome</keyword>
<comment type="caution">
    <text evidence="1">The sequence shown here is derived from an EMBL/GenBank/DDBJ whole genome shotgun (WGS) entry which is preliminary data.</text>
</comment>
<protein>
    <submittedName>
        <fullName evidence="1">Uncharacterized protein</fullName>
    </submittedName>
</protein>
<sequence>MPRGPVTSLQRVYATPESVAADSLVRTGWPPAEAHGEEWPQAGAVRAAIDAYRRRTLG</sequence>
<evidence type="ECO:0000313" key="2">
    <source>
        <dbReference type="Proteomes" id="UP000217446"/>
    </source>
</evidence>
<organism evidence="1 2">
    <name type="scientific">Streptomyces olivochromogenes</name>
    <dbReference type="NCBI Taxonomy" id="1963"/>
    <lineage>
        <taxon>Bacteria</taxon>
        <taxon>Bacillati</taxon>
        <taxon>Actinomycetota</taxon>
        <taxon>Actinomycetes</taxon>
        <taxon>Kitasatosporales</taxon>
        <taxon>Streptomycetaceae</taxon>
        <taxon>Streptomyces</taxon>
    </lineage>
</organism>
<reference evidence="2" key="1">
    <citation type="submission" date="2017-05" db="EMBL/GenBank/DDBJ databases">
        <title>Streptomyces olivochromogenes NBRC 3561 whole genome shotgun sequence.</title>
        <authorList>
            <person name="Dohra H."/>
            <person name="Kodani S."/>
        </authorList>
    </citation>
    <scope>NUCLEOTIDE SEQUENCE [LARGE SCALE GENOMIC DNA]</scope>
    <source>
        <strain evidence="2">NBRC 3561</strain>
    </source>
</reference>
<evidence type="ECO:0000313" key="1">
    <source>
        <dbReference type="EMBL" id="GAX56268.1"/>
    </source>
</evidence>
<name>A0A250VPW0_STROL</name>
<dbReference type="AlphaFoldDB" id="A0A250VPW0"/>
<dbReference type="EMBL" id="BDQI01000024">
    <property type="protein sequence ID" value="GAX56268.1"/>
    <property type="molecule type" value="Genomic_DNA"/>
</dbReference>
<proteinExistence type="predicted"/>
<accession>A0A250VPW0</accession>
<gene>
    <name evidence="1" type="ORF">SO3561_07835</name>
</gene>
<dbReference type="Proteomes" id="UP000217446">
    <property type="component" value="Unassembled WGS sequence"/>
</dbReference>